<accession>A0ABD0LK09</accession>
<dbReference type="AlphaFoldDB" id="A0ABD0LK09"/>
<dbReference type="Proteomes" id="UP001519460">
    <property type="component" value="Unassembled WGS sequence"/>
</dbReference>
<gene>
    <name evidence="1" type="ORF">BaRGS_00009081</name>
</gene>
<protein>
    <submittedName>
        <fullName evidence="1">Uncharacterized protein</fullName>
    </submittedName>
</protein>
<sequence length="112" mass="13120">MSLHVWLRSTPMLMDICERTLVCFSHHPTGFRRRDILIYLETLLATLRCLSCLSDSVGAFESQHNHQLPPKQNVQRQHPPVIPVQAGKSRTNKRQEQRLQDWWCSPRFKSAQ</sequence>
<evidence type="ECO:0000313" key="2">
    <source>
        <dbReference type="Proteomes" id="UP001519460"/>
    </source>
</evidence>
<organism evidence="1 2">
    <name type="scientific">Batillaria attramentaria</name>
    <dbReference type="NCBI Taxonomy" id="370345"/>
    <lineage>
        <taxon>Eukaryota</taxon>
        <taxon>Metazoa</taxon>
        <taxon>Spiralia</taxon>
        <taxon>Lophotrochozoa</taxon>
        <taxon>Mollusca</taxon>
        <taxon>Gastropoda</taxon>
        <taxon>Caenogastropoda</taxon>
        <taxon>Sorbeoconcha</taxon>
        <taxon>Cerithioidea</taxon>
        <taxon>Batillariidae</taxon>
        <taxon>Batillaria</taxon>
    </lineage>
</organism>
<name>A0ABD0LK09_9CAEN</name>
<proteinExistence type="predicted"/>
<keyword evidence="2" id="KW-1185">Reference proteome</keyword>
<evidence type="ECO:0000313" key="1">
    <source>
        <dbReference type="EMBL" id="KAK7499740.1"/>
    </source>
</evidence>
<comment type="caution">
    <text evidence="1">The sequence shown here is derived from an EMBL/GenBank/DDBJ whole genome shotgun (WGS) entry which is preliminary data.</text>
</comment>
<dbReference type="EMBL" id="JACVVK020000042">
    <property type="protein sequence ID" value="KAK7499740.1"/>
    <property type="molecule type" value="Genomic_DNA"/>
</dbReference>
<reference evidence="1 2" key="1">
    <citation type="journal article" date="2023" name="Sci. Data">
        <title>Genome assembly of the Korean intertidal mud-creeper Batillaria attramentaria.</title>
        <authorList>
            <person name="Patra A.K."/>
            <person name="Ho P.T."/>
            <person name="Jun S."/>
            <person name="Lee S.J."/>
            <person name="Kim Y."/>
            <person name="Won Y.J."/>
        </authorList>
    </citation>
    <scope>NUCLEOTIDE SEQUENCE [LARGE SCALE GENOMIC DNA]</scope>
    <source>
        <strain evidence="1">Wonlab-2016</strain>
    </source>
</reference>